<gene>
    <name evidence="4" type="ORF">BRAN1462_LOCUS28072</name>
</gene>
<feature type="repeat" description="Pumilio" evidence="2">
    <location>
        <begin position="212"/>
        <end position="247"/>
    </location>
</feature>
<dbReference type="GO" id="GO:0003729">
    <property type="term" value="F:mRNA binding"/>
    <property type="evidence" value="ECO:0007669"/>
    <property type="project" value="TreeGrafter"/>
</dbReference>
<name>A0A7S2KBW0_9DINO</name>
<dbReference type="GO" id="GO:0005737">
    <property type="term" value="C:cytoplasm"/>
    <property type="evidence" value="ECO:0007669"/>
    <property type="project" value="TreeGrafter"/>
</dbReference>
<dbReference type="InterPro" id="IPR016024">
    <property type="entry name" value="ARM-type_fold"/>
</dbReference>
<dbReference type="PROSITE" id="PS50302">
    <property type="entry name" value="PUM"/>
    <property type="match status" value="1"/>
</dbReference>
<dbReference type="AlphaFoldDB" id="A0A7S2KBW0"/>
<dbReference type="SUPFAM" id="SSF48371">
    <property type="entry name" value="ARM repeat"/>
    <property type="match status" value="1"/>
</dbReference>
<dbReference type="EMBL" id="HBGW01044281">
    <property type="protein sequence ID" value="CAD9570252.1"/>
    <property type="molecule type" value="Transcribed_RNA"/>
</dbReference>
<dbReference type="InterPro" id="IPR033133">
    <property type="entry name" value="PUM-HD"/>
</dbReference>
<evidence type="ECO:0000313" key="4">
    <source>
        <dbReference type="EMBL" id="CAD9570252.1"/>
    </source>
</evidence>
<sequence>MAAMGGMYWCPPGIMPCGALPSAPMPGGIVHRCMFLPIVPPWQAPAGPAVSDTVLVSSPAPARAPVVLAPPTEPRRSQVSPLEQLRREVEELGEPQEKVMAKHALEFSHDRDGCVWIQRALDEASDDCERLAIMDALRGHTWDVMRCPNANHVLQKFMVTVRPCECQFVIDDILQRGPEAPGRLARHRYAYRVLQRMLEHLQPGQMAPIVDRLIADGMALAMHRHGTFVMQHIFEYGSEQQQRRVIEHFASGPMPMVRNNDACMVLNAALADGDDRCREDLARAILANEGAVADMAHTRRGHVAVLTLLEVLSEPLLGEAFRQLSAQEVSLWKSRFGRSVIKAVRDQFGCTALASSAGA</sequence>
<organism evidence="4">
    <name type="scientific">Zooxanthella nutricula</name>
    <dbReference type="NCBI Taxonomy" id="1333877"/>
    <lineage>
        <taxon>Eukaryota</taxon>
        <taxon>Sar</taxon>
        <taxon>Alveolata</taxon>
        <taxon>Dinophyceae</taxon>
        <taxon>Peridiniales</taxon>
        <taxon>Peridiniales incertae sedis</taxon>
        <taxon>Zooxanthella</taxon>
    </lineage>
</organism>
<evidence type="ECO:0000256" key="2">
    <source>
        <dbReference type="PROSITE-ProRule" id="PRU00317"/>
    </source>
</evidence>
<dbReference type="PANTHER" id="PTHR12537:SF12">
    <property type="entry name" value="MATERNAL PROTEIN PUMILIO"/>
    <property type="match status" value="1"/>
</dbReference>
<dbReference type="InterPro" id="IPR001313">
    <property type="entry name" value="Pumilio_RNA-bd_rpt"/>
</dbReference>
<evidence type="ECO:0000256" key="1">
    <source>
        <dbReference type="ARBA" id="ARBA00022737"/>
    </source>
</evidence>
<dbReference type="InterPro" id="IPR011989">
    <property type="entry name" value="ARM-like"/>
</dbReference>
<reference evidence="4" key="1">
    <citation type="submission" date="2021-01" db="EMBL/GenBank/DDBJ databases">
        <authorList>
            <person name="Corre E."/>
            <person name="Pelletier E."/>
            <person name="Niang G."/>
            <person name="Scheremetjew M."/>
            <person name="Finn R."/>
            <person name="Kale V."/>
            <person name="Holt S."/>
            <person name="Cochrane G."/>
            <person name="Meng A."/>
            <person name="Brown T."/>
            <person name="Cohen L."/>
        </authorList>
    </citation>
    <scope>NUCLEOTIDE SEQUENCE</scope>
    <source>
        <strain evidence="4">RCC3387</strain>
    </source>
</reference>
<evidence type="ECO:0000259" key="3">
    <source>
        <dbReference type="PROSITE" id="PS50303"/>
    </source>
</evidence>
<accession>A0A7S2KBW0</accession>
<feature type="domain" description="PUM-HD" evidence="3">
    <location>
        <begin position="1"/>
        <end position="348"/>
    </location>
</feature>
<dbReference type="PANTHER" id="PTHR12537">
    <property type="entry name" value="RNA BINDING PROTEIN PUMILIO-RELATED"/>
    <property type="match status" value="1"/>
</dbReference>
<protein>
    <recommendedName>
        <fullName evidence="3">PUM-HD domain-containing protein</fullName>
    </recommendedName>
</protein>
<proteinExistence type="predicted"/>
<dbReference type="GO" id="GO:0010608">
    <property type="term" value="P:post-transcriptional regulation of gene expression"/>
    <property type="evidence" value="ECO:0007669"/>
    <property type="project" value="TreeGrafter"/>
</dbReference>
<dbReference type="SMART" id="SM00025">
    <property type="entry name" value="Pumilio"/>
    <property type="match status" value="4"/>
</dbReference>
<dbReference type="PROSITE" id="PS50303">
    <property type="entry name" value="PUM_HD"/>
    <property type="match status" value="1"/>
</dbReference>
<dbReference type="Pfam" id="PF00806">
    <property type="entry name" value="PUF"/>
    <property type="match status" value="4"/>
</dbReference>
<keyword evidence="1" id="KW-0677">Repeat</keyword>
<dbReference type="Gene3D" id="1.25.10.10">
    <property type="entry name" value="Leucine-rich Repeat Variant"/>
    <property type="match status" value="1"/>
</dbReference>